<gene>
    <name evidence="2" type="ORF">EDS130_LOCUS26651</name>
    <name evidence="3" type="ORF">XAT740_LOCUS52071</name>
</gene>
<name>A0A816DF32_ADIRI</name>
<organism evidence="3 4">
    <name type="scientific">Adineta ricciae</name>
    <name type="common">Rotifer</name>
    <dbReference type="NCBI Taxonomy" id="249248"/>
    <lineage>
        <taxon>Eukaryota</taxon>
        <taxon>Metazoa</taxon>
        <taxon>Spiralia</taxon>
        <taxon>Gnathifera</taxon>
        <taxon>Rotifera</taxon>
        <taxon>Eurotatoria</taxon>
        <taxon>Bdelloidea</taxon>
        <taxon>Adinetida</taxon>
        <taxon>Adinetidae</taxon>
        <taxon>Adineta</taxon>
    </lineage>
</organism>
<dbReference type="AlphaFoldDB" id="A0A816DF32"/>
<sequence length="716" mass="82071">MHYLLNDQSYYFPSSNDQSYPLQQFLQNMNSNFPIIVRISSSNIHERPIKHFLSRNIPLLLLTTHQFQSILSECHCSNEGKHRSSISHGKHLIKKSTKLRTMKNLSKSLVTIATSSSRDENTDDTNGDNDVDAFNTRTIARNLNRKRSNVVPLCRIPLSYPQYFELLNENDQAIEPFHRISDLLIIEYENDEQNRKVRTEKWPQTFFLRSTCQVFTKRSAPDDGKLSGSADSCYGSLSDLDPQKTPLILNDEKQMLQPGQVITILSTCLAYRSPTNVQESNKSDPSTSQSSTTSWLRTKSRFFFPRRKPQQPSVNPSVMTTSTRNIYDVPKISQSYLKCQTEQGDIVYISIDETGLFSPVYAPKRRYSFMFDPDNADVSGVFQLKQLLSNFRFPISVRLLNHSVTFDHIYSSSKTILSETPTSPSTKFRLLLPYTEQVIFACPLIIPSSLKSHTVIIPIPIDSEVEVQRCINMHDITKNKSYQRLLDKCSEIINQYQTELSYIHFPLVLSTPSKPKSAQKDALFKKRSQSEPHIEFHPTELIRGTFRKSCDMLSSDEDHQLDLMPKEPDQAEKIAKQSSYYSKIKIDKPRKSSRQQECDSEDENYHELDQIYDYIRSGDVTIDVKKIQAKEQALNARSIQMENISRVRVPAVPNVPNITTKSPLKQLSSKCNSAEGLEFQQFPSNVDDSRPIDAIHNPTDSSTLKPILRMSRINKH</sequence>
<evidence type="ECO:0000256" key="1">
    <source>
        <dbReference type="SAM" id="MobiDB-lite"/>
    </source>
</evidence>
<accession>A0A816DF32</accession>
<dbReference type="OrthoDB" id="6077228at2759"/>
<evidence type="ECO:0008006" key="5">
    <source>
        <dbReference type="Google" id="ProtNLM"/>
    </source>
</evidence>
<dbReference type="Proteomes" id="UP000663828">
    <property type="component" value="Unassembled WGS sequence"/>
</dbReference>
<evidence type="ECO:0000313" key="4">
    <source>
        <dbReference type="Proteomes" id="UP000663828"/>
    </source>
</evidence>
<protein>
    <recommendedName>
        <fullName evidence="5">CABIT domain-containing protein</fullName>
    </recommendedName>
</protein>
<dbReference type="EMBL" id="CAJNOJ010000163">
    <property type="protein sequence ID" value="CAF1225569.1"/>
    <property type="molecule type" value="Genomic_DNA"/>
</dbReference>
<evidence type="ECO:0000313" key="3">
    <source>
        <dbReference type="EMBL" id="CAF1633529.1"/>
    </source>
</evidence>
<dbReference type="Proteomes" id="UP000663852">
    <property type="component" value="Unassembled WGS sequence"/>
</dbReference>
<evidence type="ECO:0000313" key="2">
    <source>
        <dbReference type="EMBL" id="CAF1225569.1"/>
    </source>
</evidence>
<proteinExistence type="predicted"/>
<keyword evidence="4" id="KW-1185">Reference proteome</keyword>
<feature type="compositionally biased region" description="Low complexity" evidence="1">
    <location>
        <begin position="283"/>
        <end position="294"/>
    </location>
</feature>
<feature type="region of interest" description="Disordered" evidence="1">
    <location>
        <begin position="275"/>
        <end position="294"/>
    </location>
</feature>
<comment type="caution">
    <text evidence="3">The sequence shown here is derived from an EMBL/GenBank/DDBJ whole genome shotgun (WGS) entry which is preliminary data.</text>
</comment>
<dbReference type="EMBL" id="CAJNOR010008466">
    <property type="protein sequence ID" value="CAF1633529.1"/>
    <property type="molecule type" value="Genomic_DNA"/>
</dbReference>
<reference evidence="3" key="1">
    <citation type="submission" date="2021-02" db="EMBL/GenBank/DDBJ databases">
        <authorList>
            <person name="Nowell W R."/>
        </authorList>
    </citation>
    <scope>NUCLEOTIDE SEQUENCE</scope>
</reference>